<proteinExistence type="predicted"/>
<organism evidence="2 3">
    <name type="scientific">Dryococelus australis</name>
    <dbReference type="NCBI Taxonomy" id="614101"/>
    <lineage>
        <taxon>Eukaryota</taxon>
        <taxon>Metazoa</taxon>
        <taxon>Ecdysozoa</taxon>
        <taxon>Arthropoda</taxon>
        <taxon>Hexapoda</taxon>
        <taxon>Insecta</taxon>
        <taxon>Pterygota</taxon>
        <taxon>Neoptera</taxon>
        <taxon>Polyneoptera</taxon>
        <taxon>Phasmatodea</taxon>
        <taxon>Verophasmatodea</taxon>
        <taxon>Anareolatae</taxon>
        <taxon>Phasmatidae</taxon>
        <taxon>Eurycanthinae</taxon>
        <taxon>Dryococelus</taxon>
    </lineage>
</organism>
<dbReference type="EMBL" id="JARBHB010000004">
    <property type="protein sequence ID" value="KAJ8887628.1"/>
    <property type="molecule type" value="Genomic_DNA"/>
</dbReference>
<accession>A0ABQ9HTC1</accession>
<keyword evidence="3" id="KW-1185">Reference proteome</keyword>
<comment type="caution">
    <text evidence="2">The sequence shown here is derived from an EMBL/GenBank/DDBJ whole genome shotgun (WGS) entry which is preliminary data.</text>
</comment>
<evidence type="ECO:0000313" key="3">
    <source>
        <dbReference type="Proteomes" id="UP001159363"/>
    </source>
</evidence>
<feature type="compositionally biased region" description="Polar residues" evidence="1">
    <location>
        <begin position="57"/>
        <end position="67"/>
    </location>
</feature>
<reference evidence="2 3" key="1">
    <citation type="submission" date="2023-02" db="EMBL/GenBank/DDBJ databases">
        <title>LHISI_Scaffold_Assembly.</title>
        <authorList>
            <person name="Stuart O.P."/>
            <person name="Cleave R."/>
            <person name="Magrath M.J.L."/>
            <person name="Mikheyev A.S."/>
        </authorList>
    </citation>
    <scope>NUCLEOTIDE SEQUENCE [LARGE SCALE GENOMIC DNA]</scope>
    <source>
        <strain evidence="2">Daus_M_001</strain>
        <tissue evidence="2">Leg muscle</tissue>
    </source>
</reference>
<sequence>MLGNVVMFPGISLERGAKPPKEKSLLTRHADSAERAVDSSRSSSSSTLPRSSSSVSQHAHGTSGNSC</sequence>
<evidence type="ECO:0000256" key="1">
    <source>
        <dbReference type="SAM" id="MobiDB-lite"/>
    </source>
</evidence>
<evidence type="ECO:0000313" key="2">
    <source>
        <dbReference type="EMBL" id="KAJ8887628.1"/>
    </source>
</evidence>
<feature type="region of interest" description="Disordered" evidence="1">
    <location>
        <begin position="1"/>
        <end position="67"/>
    </location>
</feature>
<protein>
    <submittedName>
        <fullName evidence="2">Uncharacterized protein</fullName>
    </submittedName>
</protein>
<gene>
    <name evidence="2" type="ORF">PR048_013845</name>
</gene>
<feature type="compositionally biased region" description="Low complexity" evidence="1">
    <location>
        <begin position="39"/>
        <end position="56"/>
    </location>
</feature>
<feature type="compositionally biased region" description="Basic and acidic residues" evidence="1">
    <location>
        <begin position="15"/>
        <end position="38"/>
    </location>
</feature>
<name>A0ABQ9HTC1_9NEOP</name>
<dbReference type="Proteomes" id="UP001159363">
    <property type="component" value="Chromosome X"/>
</dbReference>